<comment type="catalytic activity">
    <reaction evidence="10">
        <text>8-oxo-dGTP + H2O = 8-oxo-dGMP + diphosphate + H(+)</text>
        <dbReference type="Rhea" id="RHEA:31575"/>
        <dbReference type="ChEBI" id="CHEBI:15377"/>
        <dbReference type="ChEBI" id="CHEBI:15378"/>
        <dbReference type="ChEBI" id="CHEBI:33019"/>
        <dbReference type="ChEBI" id="CHEBI:63224"/>
        <dbReference type="ChEBI" id="CHEBI:77896"/>
        <dbReference type="EC" id="3.6.1.55"/>
    </reaction>
</comment>
<dbReference type="InterPro" id="IPR047127">
    <property type="entry name" value="MutT-like"/>
</dbReference>
<dbReference type="CDD" id="cd03425">
    <property type="entry name" value="NUDIX_MutT_NudA_like"/>
    <property type="match status" value="1"/>
</dbReference>
<dbReference type="SUPFAM" id="SSF55811">
    <property type="entry name" value="Nudix"/>
    <property type="match status" value="1"/>
</dbReference>
<keyword evidence="15" id="KW-1185">Reference proteome</keyword>
<dbReference type="GO" id="GO:0044715">
    <property type="term" value="F:8-oxo-dGDP phosphatase activity"/>
    <property type="evidence" value="ECO:0007669"/>
    <property type="project" value="TreeGrafter"/>
</dbReference>
<gene>
    <name evidence="14" type="ORF">D0Z08_11185</name>
</gene>
<dbReference type="GO" id="GO:0006260">
    <property type="term" value="P:DNA replication"/>
    <property type="evidence" value="ECO:0007669"/>
    <property type="project" value="UniProtKB-KW"/>
</dbReference>
<name>A0A417Y3V4_9ACTN</name>
<dbReference type="GO" id="GO:0008413">
    <property type="term" value="F:8-oxo-7,8-dihydroguanosine triphosphate pyrophosphatase activity"/>
    <property type="evidence" value="ECO:0007669"/>
    <property type="project" value="TreeGrafter"/>
</dbReference>
<dbReference type="Gene3D" id="3.90.79.10">
    <property type="entry name" value="Nucleoside Triphosphate Pyrophosphohydrolase"/>
    <property type="match status" value="1"/>
</dbReference>
<comment type="similarity">
    <text evidence="2 12">Belongs to the Nudix hydrolase family.</text>
</comment>
<keyword evidence="3" id="KW-0515">Mutator protein</keyword>
<keyword evidence="8" id="KW-0460">Magnesium</keyword>
<evidence type="ECO:0000256" key="1">
    <source>
        <dbReference type="ARBA" id="ARBA00001946"/>
    </source>
</evidence>
<evidence type="ECO:0000313" key="14">
    <source>
        <dbReference type="EMBL" id="RHW27214.1"/>
    </source>
</evidence>
<comment type="cofactor">
    <cofactor evidence="1">
        <name>Mg(2+)</name>
        <dbReference type="ChEBI" id="CHEBI:18420"/>
    </cofactor>
</comment>
<evidence type="ECO:0000256" key="3">
    <source>
        <dbReference type="ARBA" id="ARBA00022457"/>
    </source>
</evidence>
<dbReference type="Pfam" id="PF00293">
    <property type="entry name" value="NUDIX"/>
    <property type="match status" value="1"/>
</dbReference>
<dbReference type="GO" id="GO:0006281">
    <property type="term" value="P:DNA repair"/>
    <property type="evidence" value="ECO:0007669"/>
    <property type="project" value="UniProtKB-KW"/>
</dbReference>
<evidence type="ECO:0000256" key="5">
    <source>
        <dbReference type="ARBA" id="ARBA00022723"/>
    </source>
</evidence>
<evidence type="ECO:0000259" key="13">
    <source>
        <dbReference type="PROSITE" id="PS51462"/>
    </source>
</evidence>
<evidence type="ECO:0000313" key="15">
    <source>
        <dbReference type="Proteomes" id="UP000283644"/>
    </source>
</evidence>
<evidence type="ECO:0000256" key="6">
    <source>
        <dbReference type="ARBA" id="ARBA00022763"/>
    </source>
</evidence>
<evidence type="ECO:0000256" key="11">
    <source>
        <dbReference type="ARBA" id="ARBA00038905"/>
    </source>
</evidence>
<evidence type="ECO:0000256" key="12">
    <source>
        <dbReference type="RuleBase" id="RU003476"/>
    </source>
</evidence>
<dbReference type="InterPro" id="IPR015797">
    <property type="entry name" value="NUDIX_hydrolase-like_dom_sf"/>
</dbReference>
<evidence type="ECO:0000256" key="8">
    <source>
        <dbReference type="ARBA" id="ARBA00022842"/>
    </source>
</evidence>
<dbReference type="PRINTS" id="PR00502">
    <property type="entry name" value="NUDIXFAMILY"/>
</dbReference>
<protein>
    <recommendedName>
        <fullName evidence="11">8-oxo-dGTP diphosphatase</fullName>
        <ecNumber evidence="11">3.6.1.55</ecNumber>
    </recommendedName>
</protein>
<dbReference type="PROSITE" id="PS00893">
    <property type="entry name" value="NUDIX_BOX"/>
    <property type="match status" value="1"/>
</dbReference>
<evidence type="ECO:0000256" key="10">
    <source>
        <dbReference type="ARBA" id="ARBA00035861"/>
    </source>
</evidence>
<dbReference type="InterPro" id="IPR020476">
    <property type="entry name" value="Nudix_hydrolase"/>
</dbReference>
<evidence type="ECO:0000256" key="7">
    <source>
        <dbReference type="ARBA" id="ARBA00022801"/>
    </source>
</evidence>
<evidence type="ECO:0000256" key="4">
    <source>
        <dbReference type="ARBA" id="ARBA00022705"/>
    </source>
</evidence>
<dbReference type="GO" id="GO:0035539">
    <property type="term" value="F:8-oxo-7,8-dihydrodeoxyguanosine triphosphate pyrophosphatase activity"/>
    <property type="evidence" value="ECO:0007669"/>
    <property type="project" value="UniProtKB-EC"/>
</dbReference>
<dbReference type="Proteomes" id="UP000283644">
    <property type="component" value="Unassembled WGS sequence"/>
</dbReference>
<dbReference type="PANTHER" id="PTHR47707:SF1">
    <property type="entry name" value="NUDIX HYDROLASE FAMILY PROTEIN"/>
    <property type="match status" value="1"/>
</dbReference>
<accession>A0A417Y3V4</accession>
<dbReference type="AlphaFoldDB" id="A0A417Y3V4"/>
<keyword evidence="6" id="KW-0227">DNA damage</keyword>
<dbReference type="GO" id="GO:0044716">
    <property type="term" value="F:8-oxo-GDP phosphatase activity"/>
    <property type="evidence" value="ECO:0007669"/>
    <property type="project" value="TreeGrafter"/>
</dbReference>
<keyword evidence="9" id="KW-0234">DNA repair</keyword>
<dbReference type="PROSITE" id="PS51462">
    <property type="entry name" value="NUDIX"/>
    <property type="match status" value="1"/>
</dbReference>
<keyword evidence="7 12" id="KW-0378">Hydrolase</keyword>
<organism evidence="14 15">
    <name type="scientific">Nocardioides immobilis</name>
    <dbReference type="NCBI Taxonomy" id="2049295"/>
    <lineage>
        <taxon>Bacteria</taxon>
        <taxon>Bacillati</taxon>
        <taxon>Actinomycetota</taxon>
        <taxon>Actinomycetes</taxon>
        <taxon>Propionibacteriales</taxon>
        <taxon>Nocardioidaceae</taxon>
        <taxon>Nocardioides</taxon>
    </lineage>
</organism>
<keyword evidence="5" id="KW-0479">Metal-binding</keyword>
<reference evidence="14 15" key="1">
    <citation type="submission" date="2018-09" db="EMBL/GenBank/DDBJ databases">
        <title>Genome sequencing of Nocardioides immobilis CCTCC AB 2017083 for comparison to Nocardioides silvaticus.</title>
        <authorList>
            <person name="Li C."/>
            <person name="Wang G."/>
        </authorList>
    </citation>
    <scope>NUCLEOTIDE SEQUENCE [LARGE SCALE GENOMIC DNA]</scope>
    <source>
        <strain evidence="14 15">CCTCC AB 2017083</strain>
    </source>
</reference>
<comment type="caution">
    <text evidence="14">The sequence shown here is derived from an EMBL/GenBank/DDBJ whole genome shotgun (WGS) entry which is preliminary data.</text>
</comment>
<evidence type="ECO:0000256" key="2">
    <source>
        <dbReference type="ARBA" id="ARBA00005582"/>
    </source>
</evidence>
<dbReference type="OrthoDB" id="9804442at2"/>
<dbReference type="InterPro" id="IPR000086">
    <property type="entry name" value="NUDIX_hydrolase_dom"/>
</dbReference>
<dbReference type="EMBL" id="QXGH01000014">
    <property type="protein sequence ID" value="RHW27214.1"/>
    <property type="molecule type" value="Genomic_DNA"/>
</dbReference>
<sequence length="159" mass="17167">MLELFVLEPNQRNSVRYGRQVPQVVVGAVIVDQLERPSYVVAARRTKPAALAGKWEFPGGKVEPGETPEAALAREVAEELGVAIDVGAEVDGTDGGWPISEQYVLRLYLATVTAGELHVSADHDALRRLTVDDLATVDWLPSDLQAIPAISRLMAGSPR</sequence>
<dbReference type="InterPro" id="IPR020084">
    <property type="entry name" value="NUDIX_hydrolase_CS"/>
</dbReference>
<feature type="domain" description="Nudix hydrolase" evidence="13">
    <location>
        <begin position="21"/>
        <end position="151"/>
    </location>
</feature>
<keyword evidence="4" id="KW-0235">DNA replication</keyword>
<dbReference type="EC" id="3.6.1.55" evidence="11"/>
<dbReference type="GO" id="GO:0046872">
    <property type="term" value="F:metal ion binding"/>
    <property type="evidence" value="ECO:0007669"/>
    <property type="project" value="UniProtKB-KW"/>
</dbReference>
<dbReference type="PANTHER" id="PTHR47707">
    <property type="entry name" value="8-OXO-DGTP DIPHOSPHATASE"/>
    <property type="match status" value="1"/>
</dbReference>
<evidence type="ECO:0000256" key="9">
    <source>
        <dbReference type="ARBA" id="ARBA00023204"/>
    </source>
</evidence>
<proteinExistence type="inferred from homology"/>